<feature type="domain" description="BAH" evidence="1">
    <location>
        <begin position="3"/>
        <end position="135"/>
    </location>
</feature>
<dbReference type="GO" id="GO:0005677">
    <property type="term" value="C:chromatin silencing complex"/>
    <property type="evidence" value="ECO:0007669"/>
    <property type="project" value="TreeGrafter"/>
</dbReference>
<dbReference type="GO" id="GO:0031507">
    <property type="term" value="P:heterochromatin formation"/>
    <property type="evidence" value="ECO:0007669"/>
    <property type="project" value="TreeGrafter"/>
</dbReference>
<sequence>MGETFTAYDVVSVGIECEVDGRIEKSIGIAKVSCFFYDDNGNLKINLFWYYSPEDANITGKKRSRDEKEAVLPQFHERELLASKHVDVVPVEAIEGRAYVLSFSEYNRFIADCASDSFPEHVRKRRDQICPLTMDDYPNERALPAELSPDSVYFSRYAYNFAHHRLFVGPAFKKFQPWGRTKKAKSTLPNRAF</sequence>
<dbReference type="WBParaSite" id="L893_g20023.t1">
    <property type="protein sequence ID" value="L893_g20023.t1"/>
    <property type="gene ID" value="L893_g20023"/>
</dbReference>
<protein>
    <submittedName>
        <fullName evidence="3">BAH domain-containing protein</fullName>
    </submittedName>
</protein>
<evidence type="ECO:0000259" key="1">
    <source>
        <dbReference type="PROSITE" id="PS51038"/>
    </source>
</evidence>
<dbReference type="PANTHER" id="PTHR46576">
    <property type="entry name" value="BROMO ADJACENT HOMOLOGY DOMAIN-CONTAINING 1 PROTEIN"/>
    <property type="match status" value="1"/>
</dbReference>
<dbReference type="PANTHER" id="PTHR46576:SF1">
    <property type="entry name" value="BROMO ADJACENT HOMOLOGY DOMAIN-CONTAINING 1 PROTEIN"/>
    <property type="match status" value="1"/>
</dbReference>
<dbReference type="GO" id="GO:0045892">
    <property type="term" value="P:negative regulation of DNA-templated transcription"/>
    <property type="evidence" value="ECO:0007669"/>
    <property type="project" value="TreeGrafter"/>
</dbReference>
<name>A0A1I7YUP9_9BILA</name>
<dbReference type="InterPro" id="IPR043151">
    <property type="entry name" value="BAH_sf"/>
</dbReference>
<dbReference type="InterPro" id="IPR053032">
    <property type="entry name" value="BAH_domain-containing"/>
</dbReference>
<dbReference type="Gene3D" id="2.30.30.490">
    <property type="match status" value="1"/>
</dbReference>
<organism evidence="2 3">
    <name type="scientific">Steinernema glaseri</name>
    <dbReference type="NCBI Taxonomy" id="37863"/>
    <lineage>
        <taxon>Eukaryota</taxon>
        <taxon>Metazoa</taxon>
        <taxon>Ecdysozoa</taxon>
        <taxon>Nematoda</taxon>
        <taxon>Chromadorea</taxon>
        <taxon>Rhabditida</taxon>
        <taxon>Tylenchina</taxon>
        <taxon>Panagrolaimomorpha</taxon>
        <taxon>Strongyloidoidea</taxon>
        <taxon>Steinernematidae</taxon>
        <taxon>Steinernema</taxon>
    </lineage>
</organism>
<dbReference type="GO" id="GO:0000976">
    <property type="term" value="F:transcription cis-regulatory region binding"/>
    <property type="evidence" value="ECO:0007669"/>
    <property type="project" value="TreeGrafter"/>
</dbReference>
<evidence type="ECO:0000313" key="2">
    <source>
        <dbReference type="Proteomes" id="UP000095287"/>
    </source>
</evidence>
<dbReference type="AlphaFoldDB" id="A0A1I7YUP9"/>
<accession>A0A1I7YUP9</accession>
<dbReference type="GO" id="GO:0003682">
    <property type="term" value="F:chromatin binding"/>
    <property type="evidence" value="ECO:0007669"/>
    <property type="project" value="InterPro"/>
</dbReference>
<dbReference type="PROSITE" id="PS51038">
    <property type="entry name" value="BAH"/>
    <property type="match status" value="1"/>
</dbReference>
<dbReference type="InterPro" id="IPR001025">
    <property type="entry name" value="BAH_dom"/>
</dbReference>
<keyword evidence="2" id="KW-1185">Reference proteome</keyword>
<reference evidence="3" key="1">
    <citation type="submission" date="2016-11" db="UniProtKB">
        <authorList>
            <consortium name="WormBaseParasite"/>
        </authorList>
    </citation>
    <scope>IDENTIFICATION</scope>
</reference>
<dbReference type="Proteomes" id="UP000095287">
    <property type="component" value="Unplaced"/>
</dbReference>
<proteinExistence type="predicted"/>
<evidence type="ECO:0000313" key="3">
    <source>
        <dbReference type="WBParaSite" id="L893_g20023.t1"/>
    </source>
</evidence>